<accession>A0AC35FES8</accession>
<evidence type="ECO:0000313" key="2">
    <source>
        <dbReference type="WBParaSite" id="PS1159_v2.g16825.t1"/>
    </source>
</evidence>
<proteinExistence type="predicted"/>
<protein>
    <submittedName>
        <fullName evidence="2">BTB domain-containing protein</fullName>
    </submittedName>
</protein>
<dbReference type="WBParaSite" id="PS1159_v2.g16825.t1">
    <property type="protein sequence ID" value="PS1159_v2.g16825.t1"/>
    <property type="gene ID" value="PS1159_v2.g16825"/>
</dbReference>
<reference evidence="2" key="1">
    <citation type="submission" date="2022-11" db="UniProtKB">
        <authorList>
            <consortium name="WormBaseParasite"/>
        </authorList>
    </citation>
    <scope>IDENTIFICATION</scope>
</reference>
<organism evidence="1 2">
    <name type="scientific">Panagrolaimus sp. PS1159</name>
    <dbReference type="NCBI Taxonomy" id="55785"/>
    <lineage>
        <taxon>Eukaryota</taxon>
        <taxon>Metazoa</taxon>
        <taxon>Ecdysozoa</taxon>
        <taxon>Nematoda</taxon>
        <taxon>Chromadorea</taxon>
        <taxon>Rhabditida</taxon>
        <taxon>Tylenchina</taxon>
        <taxon>Panagrolaimomorpha</taxon>
        <taxon>Panagrolaimoidea</taxon>
        <taxon>Panagrolaimidae</taxon>
        <taxon>Panagrolaimus</taxon>
    </lineage>
</organism>
<name>A0AC35FES8_9BILA</name>
<dbReference type="Proteomes" id="UP000887580">
    <property type="component" value="Unplaced"/>
</dbReference>
<sequence length="551" mass="62055">MNPQNQQIQQRFYITRQQLLNPMNGSIAGPPVYLTRTPYAIEYNVNVFPNGRSPAEAGRFLVFLQFKFPENLQIVASYNFIIGPKVQNFHHTYKSSSSFGGIVCSRQQLFHPINVLNGEKLFIELIGTVSVQRLSVNPRLLSVRANMNRSTLSSPSFSNSPKAKPGLSYRMPIPPSVIYKEKSSIETPKTETEINIARILQNHLEEERRTPKTAETPKKIENKVVTEKEAPKTSTNDASKILTNDALKTSTNDENLTPRVTIIEKAVPEAAAEVHETSVIEQPSDIHEPPPSSPEPCPNSETDKSDSQPNDSSSSTTTDEPSRNKRVRTRTSRYVEFVVEEDDVVEEPVTKKSRKRKSNASPNSNLDGNDEYIPPRRSKSVARTNTTAETIEPKFTYDCKIEGIEKTFDVNKRMLSQKSKGFAALFEANNDSIIELEGIPDRTLEAAFNFCHGLPLKDMNNRECFSLLFFAYTFEMPELKIILEERLLKKIALTNACDIANAAIMAKSEKLRNDCKKYFIENLRNNATLRNYVSLNKELKDEVLAAVGSPN</sequence>
<evidence type="ECO:0000313" key="1">
    <source>
        <dbReference type="Proteomes" id="UP000887580"/>
    </source>
</evidence>